<dbReference type="AlphaFoldDB" id="A0A395NUJ1"/>
<protein>
    <submittedName>
        <fullName evidence="2">Het-domain-containing</fullName>
    </submittedName>
</protein>
<sequence length="834" mass="93311">MSQIKAANMRGMADEEKWERMYAIIFPGDENIPSPYKSELCYSAYVEGILSPEIERILYSPSPNTDPQWRIRQIIIATIQAIQNTNMEALREQYNFQGVENPIDTDAMATVHGVTENTTTDNAGNQDYQIPCPVGETDALFSDSVADDHGGWANEFMDGLFWELFSDNFDNPTDEDLFGDGMIVMGHLPPSMLTSQEFKIECCGANQSVIQYDPNINPAANVAQRGIDIERAMKPDGCLHAPDLETIKANADSCDWGAKQFSQISTKKKFIGSSSSSTFDTCANWISDCLSKHDCARCTLLPSSPDGVGQAAKGPISGQNTLPRRLVDLREFSTSSPKIRIVDTDEMAEVEKNTLSYATLSYCWGKESFYKTLQGNLKQSSVNIPHSRLPRTFQDAFVIATRLGAAFIWIDALCIIQDSAADWNVESAKMPYIYSRALFCIAADSSPNAGGGCFNDSDLPLEPAENPIVLRCSNSHGEESLFYLYEDATGRYAPKTIETAPVAQRGWTFQERILSPRILHYTSEQVFWECRKEYRAQDGSLTWLHEGDPYPSMTVAARVVHTRQDPWHLYQDWYPMIGEFTARHLTYSKDKLPALSGIARAYHTGLKCQYIAGLWEYKLGFGLSWHRSDSTPPAQIFRRNSFSWTSIDGAVWWGVVVTGSDEPGFPPTLKSCDIPLVNEHDPFGETGPCSITFTGLLKKAKLAYRECGQGHFDWVVIGSSEYGITELDTVDLDVTMAEEQEHDVWCFPVSKVGAMDLYALVLARVPTDSKEDAKYSRLGLLRIVGDRQSVDGQAQRVCRRCHRGWERSYKRFPGASNSMATWFGECEIQNVTLV</sequence>
<dbReference type="EMBL" id="PXOA01000154">
    <property type="protein sequence ID" value="RFU79497.1"/>
    <property type="molecule type" value="Genomic_DNA"/>
</dbReference>
<name>A0A395NUJ1_TRIAR</name>
<comment type="caution">
    <text evidence="2">The sequence shown here is derived from an EMBL/GenBank/DDBJ whole genome shotgun (WGS) entry which is preliminary data.</text>
</comment>
<keyword evidence="3" id="KW-1185">Reference proteome</keyword>
<evidence type="ECO:0000259" key="1">
    <source>
        <dbReference type="Pfam" id="PF06985"/>
    </source>
</evidence>
<gene>
    <name evidence="2" type="ORF">TARUN_2704</name>
</gene>
<dbReference type="STRING" id="490622.A0A395NUJ1"/>
<dbReference type="Pfam" id="PF06985">
    <property type="entry name" value="HET"/>
    <property type="match status" value="1"/>
</dbReference>
<evidence type="ECO:0000313" key="2">
    <source>
        <dbReference type="EMBL" id="RFU79497.1"/>
    </source>
</evidence>
<dbReference type="Proteomes" id="UP000266272">
    <property type="component" value="Unassembled WGS sequence"/>
</dbReference>
<organism evidence="2 3">
    <name type="scientific">Trichoderma arundinaceum</name>
    <dbReference type="NCBI Taxonomy" id="490622"/>
    <lineage>
        <taxon>Eukaryota</taxon>
        <taxon>Fungi</taxon>
        <taxon>Dikarya</taxon>
        <taxon>Ascomycota</taxon>
        <taxon>Pezizomycotina</taxon>
        <taxon>Sordariomycetes</taxon>
        <taxon>Hypocreomycetidae</taxon>
        <taxon>Hypocreales</taxon>
        <taxon>Hypocreaceae</taxon>
        <taxon>Trichoderma</taxon>
    </lineage>
</organism>
<proteinExistence type="predicted"/>
<reference evidence="2 3" key="1">
    <citation type="journal article" date="2018" name="PLoS Pathog.">
        <title>Evolution of structural diversity of trichothecenes, a family of toxins produced by plant pathogenic and entomopathogenic fungi.</title>
        <authorList>
            <person name="Proctor R.H."/>
            <person name="McCormick S.P."/>
            <person name="Kim H.S."/>
            <person name="Cardoza R.E."/>
            <person name="Stanley A.M."/>
            <person name="Lindo L."/>
            <person name="Kelly A."/>
            <person name="Brown D.W."/>
            <person name="Lee T."/>
            <person name="Vaughan M.M."/>
            <person name="Alexander N.J."/>
            <person name="Busman M."/>
            <person name="Gutierrez S."/>
        </authorList>
    </citation>
    <scope>NUCLEOTIDE SEQUENCE [LARGE SCALE GENOMIC DNA]</scope>
    <source>
        <strain evidence="2 3">IBT 40837</strain>
    </source>
</reference>
<evidence type="ECO:0000313" key="3">
    <source>
        <dbReference type="Proteomes" id="UP000266272"/>
    </source>
</evidence>
<accession>A0A395NUJ1</accession>
<dbReference type="InterPro" id="IPR010730">
    <property type="entry name" value="HET"/>
</dbReference>
<dbReference type="OrthoDB" id="5362512at2759"/>
<dbReference type="PANTHER" id="PTHR33112">
    <property type="entry name" value="DOMAIN PROTEIN, PUTATIVE-RELATED"/>
    <property type="match status" value="1"/>
</dbReference>
<dbReference type="PANTHER" id="PTHR33112:SF16">
    <property type="entry name" value="HETEROKARYON INCOMPATIBILITY DOMAIN-CONTAINING PROTEIN"/>
    <property type="match status" value="1"/>
</dbReference>
<feature type="domain" description="Heterokaryon incompatibility" evidence="1">
    <location>
        <begin position="357"/>
        <end position="511"/>
    </location>
</feature>